<dbReference type="RefSeq" id="WP_028153476.1">
    <property type="nucleotide sequence ID" value="NZ_JAFCKD010000103.1"/>
</dbReference>
<geneLocation type="plasmid" evidence="2">
    <name>pNK6c DNA</name>
</geneLocation>
<dbReference type="GeneID" id="93213332"/>
<proteinExistence type="predicted"/>
<gene>
    <name evidence="1" type="ORF">NK6_c_83</name>
</gene>
<dbReference type="Proteomes" id="UP000063308">
    <property type="component" value="Plasmid pNK6c"/>
</dbReference>
<accession>A0A0E3VXY9</accession>
<name>A0A0E3VXY9_9BRAD</name>
<sequence>MFVPSAVSLLSALNVDSAAFENGGKIEIPGALLKLLLQIALAAAEFDEDGYLRDNPDIAKALVSGEIESAHVHYIGFGYFEGRQGGGPEVDEAWYMGKYPDVAIAVREGRIKSAKHHFHLVGAAEGRSPNLDQEENAAQWKNALRS</sequence>
<dbReference type="AlphaFoldDB" id="A0A0E3VXY9"/>
<evidence type="ECO:0000313" key="1">
    <source>
        <dbReference type="EMBL" id="BAR63490.1"/>
    </source>
</evidence>
<keyword evidence="1" id="KW-0614">Plasmid</keyword>
<reference evidence="1 2" key="1">
    <citation type="submission" date="2014-11" db="EMBL/GenBank/DDBJ databases">
        <title>Symbiosis island explosion on the genome of extra-slow-growing strains of soybean bradyrhizobia with massive insertion sequences.</title>
        <authorList>
            <person name="Iida T."/>
            <person name="Minamisawa K."/>
        </authorList>
    </citation>
    <scope>NUCLEOTIDE SEQUENCE [LARGE SCALE GENOMIC DNA]</scope>
    <source>
        <strain evidence="1 2">NK6</strain>
        <plasmid evidence="2">pNK6c DNA</plasmid>
    </source>
</reference>
<organism evidence="1 2">
    <name type="scientific">Bradyrhizobium diazoefficiens</name>
    <dbReference type="NCBI Taxonomy" id="1355477"/>
    <lineage>
        <taxon>Bacteria</taxon>
        <taxon>Pseudomonadati</taxon>
        <taxon>Pseudomonadota</taxon>
        <taxon>Alphaproteobacteria</taxon>
        <taxon>Hyphomicrobiales</taxon>
        <taxon>Nitrobacteraceae</taxon>
        <taxon>Bradyrhizobium</taxon>
    </lineage>
</organism>
<protein>
    <submittedName>
        <fullName evidence="1">Polymorphic membrane protein Chlamydia</fullName>
    </submittedName>
</protein>
<dbReference type="EMBL" id="AP014687">
    <property type="protein sequence ID" value="BAR63490.1"/>
    <property type="molecule type" value="Genomic_DNA"/>
</dbReference>
<evidence type="ECO:0000313" key="2">
    <source>
        <dbReference type="Proteomes" id="UP000063308"/>
    </source>
</evidence>